<sequence>MAEIVLGIGTSHGPMLVTKTETWGVRVPADKANCHAWKGGTWSFDELVAARAGEGLAEQTVKAVWDERQARCQANIERLADLFEEARIDVAVVVGNDQNEIYRPALNPAFAVHYGDTITNYEFGPERLKELPPGIEASLKGYIPAGGADYPGCPDLALAIIRQAMTDEFDVAALAQMPRSETPHAWGFVYRRIMRDRPCPSVMVTINTFYPPNQPSARRCYKLGGSLLEAIRGWDSDKRVALIASGGLTHFVIDESVDRTFLDAIRNRDFEPALALGEKTFRDGTSEMKNWMPVASAMAQRGLEPHVLDYVPCYRSEAGTGNAMGFVYWR</sequence>
<keyword evidence="2" id="KW-0560">Oxidoreductase</keyword>
<accession>A0A7U4LFV7</accession>
<reference evidence="2 3" key="1">
    <citation type="journal article" date="2015" name="Int. J. Syst. Evol. Microbiol.">
        <title>Sphingomonas hengshuiensis sp. nov., isolated from lake wetland.</title>
        <authorList>
            <person name="Wei S."/>
            <person name="Wang T."/>
            <person name="Liu H."/>
            <person name="Zhang C."/>
            <person name="Guo J."/>
            <person name="Wang Q."/>
            <person name="Liang K."/>
            <person name="Zhang Z."/>
        </authorList>
    </citation>
    <scope>NUCLEOTIDE SEQUENCE [LARGE SCALE GENOMIC DNA]</scope>
    <source>
        <strain evidence="2 3">WHSC-8</strain>
    </source>
</reference>
<dbReference type="InterPro" id="IPR034938">
    <property type="entry name" value="3MGA_Dioxygenase"/>
</dbReference>
<evidence type="ECO:0000259" key="1">
    <source>
        <dbReference type="Pfam" id="PF02900"/>
    </source>
</evidence>
<dbReference type="Gene3D" id="3.40.830.10">
    <property type="entry name" value="LigB-like"/>
    <property type="match status" value="1"/>
</dbReference>
<dbReference type="SUPFAM" id="SSF53213">
    <property type="entry name" value="LigB-like"/>
    <property type="match status" value="1"/>
</dbReference>
<proteinExistence type="predicted"/>
<dbReference type="Pfam" id="PF02900">
    <property type="entry name" value="LigB"/>
    <property type="match status" value="1"/>
</dbReference>
<dbReference type="AlphaFoldDB" id="A0A7U4LFV7"/>
<dbReference type="RefSeq" id="WP_044332785.1">
    <property type="nucleotide sequence ID" value="NZ_CP010836.1"/>
</dbReference>
<dbReference type="KEGG" id="sphi:TS85_13280"/>
<dbReference type="EMBL" id="CP010836">
    <property type="protein sequence ID" value="AJP72539.1"/>
    <property type="molecule type" value="Genomic_DNA"/>
</dbReference>
<evidence type="ECO:0000313" key="3">
    <source>
        <dbReference type="Proteomes" id="UP000032300"/>
    </source>
</evidence>
<gene>
    <name evidence="2" type="ORF">TS85_13280</name>
</gene>
<protein>
    <submittedName>
        <fullName evidence="2">Protocatechuate 3,4-dioxygenase</fullName>
    </submittedName>
</protein>
<feature type="domain" description="Extradiol ring-cleavage dioxygenase class III enzyme subunit B" evidence="1">
    <location>
        <begin position="76"/>
        <end position="256"/>
    </location>
</feature>
<dbReference type="CDD" id="cd07366">
    <property type="entry name" value="3MGA_Dioxygenase"/>
    <property type="match status" value="1"/>
</dbReference>
<keyword evidence="3" id="KW-1185">Reference proteome</keyword>
<dbReference type="OrthoDB" id="8673673at2"/>
<dbReference type="GO" id="GO:0016702">
    <property type="term" value="F:oxidoreductase activity, acting on single donors with incorporation of molecular oxygen, incorporation of two atoms of oxygen"/>
    <property type="evidence" value="ECO:0007669"/>
    <property type="project" value="UniProtKB-ARBA"/>
</dbReference>
<dbReference type="Proteomes" id="UP000032300">
    <property type="component" value="Chromosome"/>
</dbReference>
<reference evidence="2 3" key="2">
    <citation type="submission" date="2015-02" db="EMBL/GenBank/DDBJ databases">
        <title>The complete genome of Sphingomonas hengshuiensis sp. WHSC-8 isolated from soil of Hengshui Lake.</title>
        <authorList>
            <person name="Wei S."/>
            <person name="Guo J."/>
            <person name="Su C."/>
            <person name="Wu R."/>
            <person name="Zhang Z."/>
            <person name="Liang K."/>
            <person name="Li H."/>
            <person name="Wang T."/>
            <person name="Liu H."/>
            <person name="Zhang C."/>
            <person name="Li Z."/>
            <person name="Wang Q."/>
            <person name="Meng J."/>
        </authorList>
    </citation>
    <scope>NUCLEOTIDE SEQUENCE [LARGE SCALE GENOMIC DNA]</scope>
    <source>
        <strain evidence="2 3">WHSC-8</strain>
    </source>
</reference>
<name>A0A7U4LFV7_9SPHN</name>
<dbReference type="InterPro" id="IPR004183">
    <property type="entry name" value="Xdiol_dOase_suB"/>
</dbReference>
<dbReference type="GO" id="GO:0008198">
    <property type="term" value="F:ferrous iron binding"/>
    <property type="evidence" value="ECO:0007669"/>
    <property type="project" value="InterPro"/>
</dbReference>
<keyword evidence="2" id="KW-0223">Dioxygenase</keyword>
<organism evidence="2 3">
    <name type="scientific">Sphingomonas hengshuiensis</name>
    <dbReference type="NCBI Taxonomy" id="1609977"/>
    <lineage>
        <taxon>Bacteria</taxon>
        <taxon>Pseudomonadati</taxon>
        <taxon>Pseudomonadota</taxon>
        <taxon>Alphaproteobacteria</taxon>
        <taxon>Sphingomonadales</taxon>
        <taxon>Sphingomonadaceae</taxon>
        <taxon>Sphingomonas</taxon>
    </lineage>
</organism>
<evidence type="ECO:0000313" key="2">
    <source>
        <dbReference type="EMBL" id="AJP72539.1"/>
    </source>
</evidence>